<dbReference type="EMBL" id="GAMC01006713">
    <property type="protein sequence ID" value="JAB99842.1"/>
    <property type="molecule type" value="mRNA"/>
</dbReference>
<organism evidence="5">
    <name type="scientific">Ceratitis capitata</name>
    <name type="common">Mediterranean fruit fly</name>
    <name type="synonym">Tephritis capitata</name>
    <dbReference type="NCBI Taxonomy" id="7213"/>
    <lineage>
        <taxon>Eukaryota</taxon>
        <taxon>Metazoa</taxon>
        <taxon>Ecdysozoa</taxon>
        <taxon>Arthropoda</taxon>
        <taxon>Hexapoda</taxon>
        <taxon>Insecta</taxon>
        <taxon>Pterygota</taxon>
        <taxon>Neoptera</taxon>
        <taxon>Endopterygota</taxon>
        <taxon>Diptera</taxon>
        <taxon>Brachycera</taxon>
        <taxon>Muscomorpha</taxon>
        <taxon>Tephritoidea</taxon>
        <taxon>Tephritidae</taxon>
        <taxon>Ceratitis</taxon>
        <taxon>Ceratitis</taxon>
    </lineage>
</organism>
<sequence length="416" mass="47491">WVLKKSESIENMNWLCLASLAVALVYFAASAKAFTSSLTPAKEDNGGIKSNGDAFSNFLCGNNFEKCYGKKLSSAVYARDNKLYKMEVYDLRFPETTLEDIVNEEKNLKSTLNQLEEKLGDKSATAEIYRTELELRTQGLEHKMNENSMNLKSDFAKNMDQLKTSLRSALKTKLNQILQKNGNPSHVDVYADLPATCAEAFDKYETTESGVYTLYLPHTELAPFTVYCLADPDGGPAWTVVQRRTDGTEDFYLDWDNYVAGFGDKENEFFIGLDKLHALTNAQPNELWIQMEDFEDEQRFAKYTDFGIGDQNVNYKLNKLDGFTGDAGDSLSVQKGREFSTRDRDNDNDPTKSCAVTYTGAWWYNRCHDSNLNGRYLDGEYDYDDDAQGIDWYTWHGHQYSLKYVHMAIRPKFALR</sequence>
<dbReference type="InterPro" id="IPR050373">
    <property type="entry name" value="Fibrinogen_C-term_domain"/>
</dbReference>
<keyword evidence="1" id="KW-1015">Disulfide bond</keyword>
<evidence type="ECO:0000256" key="2">
    <source>
        <dbReference type="ARBA" id="ARBA00053344"/>
    </source>
</evidence>
<proteinExistence type="evidence at transcript level"/>
<dbReference type="GO" id="GO:0030246">
    <property type="term" value="F:carbohydrate binding"/>
    <property type="evidence" value="ECO:0007669"/>
    <property type="project" value="UniProtKB-ARBA"/>
</dbReference>
<feature type="coiled-coil region" evidence="3">
    <location>
        <begin position="98"/>
        <end position="132"/>
    </location>
</feature>
<accession>W8BM19</accession>
<dbReference type="FunFam" id="3.90.215.10:FF:000001">
    <property type="entry name" value="Tenascin isoform 1"/>
    <property type="match status" value="1"/>
</dbReference>
<dbReference type="SMART" id="SM00186">
    <property type="entry name" value="FBG"/>
    <property type="match status" value="1"/>
</dbReference>
<protein>
    <submittedName>
        <fullName evidence="5">Ficolin-2</fullName>
    </submittedName>
</protein>
<dbReference type="PROSITE" id="PS51406">
    <property type="entry name" value="FIBRINOGEN_C_2"/>
    <property type="match status" value="1"/>
</dbReference>
<comment type="function">
    <text evidence="2">Lectin involved in innate immunity. Agglutinates all types of human erythrocytes, Gram-positive and Gram-negative bacteria. Has a stronger agglutinating activity towards Gram-negative bacteria than towards Gram-positive bacteria. Specifically recognizes acetyl group-containing substances on agglutinated cells. The hemagglutinating activity was inhibited by EDTA, acetyl group-containing mono- and disaccharides, N-acetyl derivatives of amino acids, other acetyl group-containing substances, propionamide and benzamide. Enhances the antimicrobial activity of big defensin against Gram-positive bacteria but not against Gram-negative bacteria.</text>
</comment>
<dbReference type="InterPro" id="IPR036056">
    <property type="entry name" value="Fibrinogen-like_C"/>
</dbReference>
<feature type="domain" description="Fibrinogen C-terminal" evidence="4">
    <location>
        <begin position="188"/>
        <end position="413"/>
    </location>
</feature>
<dbReference type="Gene3D" id="3.90.215.10">
    <property type="entry name" value="Gamma Fibrinogen, chain A, domain 1"/>
    <property type="match status" value="1"/>
</dbReference>
<evidence type="ECO:0000256" key="3">
    <source>
        <dbReference type="SAM" id="Coils"/>
    </source>
</evidence>
<evidence type="ECO:0000259" key="4">
    <source>
        <dbReference type="PROSITE" id="PS51406"/>
    </source>
</evidence>
<dbReference type="Pfam" id="PF00147">
    <property type="entry name" value="Fibrinogen_C"/>
    <property type="match status" value="1"/>
</dbReference>
<reference evidence="5" key="2">
    <citation type="journal article" date="2014" name="BMC Genomics">
        <title>A genomic perspective to assessing quality of mass-reared SIT flies used in Mediterranean fruit fly (Ceratitis capitata) eradication in California.</title>
        <authorList>
            <person name="Calla B."/>
            <person name="Hall B."/>
            <person name="Hou S."/>
            <person name="Geib S.M."/>
        </authorList>
    </citation>
    <scope>NUCLEOTIDE SEQUENCE</scope>
</reference>
<evidence type="ECO:0000256" key="1">
    <source>
        <dbReference type="ARBA" id="ARBA00023157"/>
    </source>
</evidence>
<dbReference type="PROSITE" id="PS00514">
    <property type="entry name" value="FIBRINOGEN_C_1"/>
    <property type="match status" value="1"/>
</dbReference>
<dbReference type="GO" id="GO:0005615">
    <property type="term" value="C:extracellular space"/>
    <property type="evidence" value="ECO:0007669"/>
    <property type="project" value="TreeGrafter"/>
</dbReference>
<dbReference type="SUPFAM" id="SSF56496">
    <property type="entry name" value="Fibrinogen C-terminal domain-like"/>
    <property type="match status" value="1"/>
</dbReference>
<dbReference type="AlphaFoldDB" id="W8BM19"/>
<reference evidence="5" key="1">
    <citation type="submission" date="2013-07" db="EMBL/GenBank/DDBJ databases">
        <authorList>
            <person name="Geib S."/>
        </authorList>
    </citation>
    <scope>NUCLEOTIDE SEQUENCE</scope>
</reference>
<dbReference type="CDD" id="cd00087">
    <property type="entry name" value="FReD"/>
    <property type="match status" value="1"/>
</dbReference>
<name>W8BM19_CERCA</name>
<feature type="non-terminal residue" evidence="5">
    <location>
        <position position="1"/>
    </location>
</feature>
<dbReference type="OrthoDB" id="6145874at2759"/>
<dbReference type="InterPro" id="IPR002181">
    <property type="entry name" value="Fibrinogen_a/b/g_C_dom"/>
</dbReference>
<dbReference type="PANTHER" id="PTHR19143">
    <property type="entry name" value="FIBRINOGEN/TENASCIN/ANGIOPOEITIN"/>
    <property type="match status" value="1"/>
</dbReference>
<evidence type="ECO:0000313" key="5">
    <source>
        <dbReference type="EMBL" id="JAB99842.1"/>
    </source>
</evidence>
<keyword evidence="3" id="KW-0175">Coiled coil</keyword>
<dbReference type="InterPro" id="IPR014716">
    <property type="entry name" value="Fibrinogen_a/b/g_C_1"/>
</dbReference>
<dbReference type="InterPro" id="IPR020837">
    <property type="entry name" value="Fibrinogen_CS"/>
</dbReference>
<gene>
    <name evidence="5" type="primary">FCN2</name>
</gene>